<feature type="region of interest" description="Disordered" evidence="1">
    <location>
        <begin position="1"/>
        <end position="26"/>
    </location>
</feature>
<evidence type="ECO:0000313" key="4">
    <source>
        <dbReference type="Proteomes" id="UP000807306"/>
    </source>
</evidence>
<dbReference type="Pfam" id="PF01423">
    <property type="entry name" value="LSM"/>
    <property type="match status" value="1"/>
</dbReference>
<dbReference type="CDD" id="cd06168">
    <property type="entry name" value="LSMD1"/>
    <property type="match status" value="1"/>
</dbReference>
<evidence type="ECO:0000256" key="1">
    <source>
        <dbReference type="SAM" id="MobiDB-lite"/>
    </source>
</evidence>
<dbReference type="InterPro" id="IPR034110">
    <property type="entry name" value="LSMD1_Sm"/>
</dbReference>
<dbReference type="SMART" id="SM00651">
    <property type="entry name" value="Sm"/>
    <property type="match status" value="1"/>
</dbReference>
<dbReference type="AlphaFoldDB" id="A0A9P6E2W7"/>
<dbReference type="PANTHER" id="PTHR10701">
    <property type="entry name" value="SMALL NUCLEAR RIBONUCLEOPROTEIN-ASSOCIATED PROTEIN B AND N"/>
    <property type="match status" value="1"/>
</dbReference>
<dbReference type="SUPFAM" id="SSF50182">
    <property type="entry name" value="Sm-like ribonucleoproteins"/>
    <property type="match status" value="1"/>
</dbReference>
<dbReference type="OrthoDB" id="368909at2759"/>
<evidence type="ECO:0000313" key="3">
    <source>
        <dbReference type="EMBL" id="KAF9521516.1"/>
    </source>
</evidence>
<dbReference type="Proteomes" id="UP000807306">
    <property type="component" value="Unassembled WGS sequence"/>
</dbReference>
<dbReference type="InterPro" id="IPR010920">
    <property type="entry name" value="LSM_dom_sf"/>
</dbReference>
<feature type="domain" description="Sm" evidence="2">
    <location>
        <begin position="55"/>
        <end position="125"/>
    </location>
</feature>
<evidence type="ECO:0000259" key="2">
    <source>
        <dbReference type="SMART" id="SM00651"/>
    </source>
</evidence>
<protein>
    <recommendedName>
        <fullName evidence="2">Sm domain-containing protein</fullName>
    </recommendedName>
</protein>
<dbReference type="PANTHER" id="PTHR10701:SF5">
    <property type="entry name" value="N-ALPHA-ACETYLTRANSFERASE 38, NATC AUXILIARY SUBUNIT"/>
    <property type="match status" value="1"/>
</dbReference>
<dbReference type="GO" id="GO:0031417">
    <property type="term" value="C:NatC complex"/>
    <property type="evidence" value="ECO:0007669"/>
    <property type="project" value="InterPro"/>
</dbReference>
<dbReference type="EMBL" id="MU158037">
    <property type="protein sequence ID" value="KAF9521516.1"/>
    <property type="molecule type" value="Genomic_DNA"/>
</dbReference>
<reference evidence="3" key="1">
    <citation type="submission" date="2020-11" db="EMBL/GenBank/DDBJ databases">
        <authorList>
            <consortium name="DOE Joint Genome Institute"/>
            <person name="Ahrendt S."/>
            <person name="Riley R."/>
            <person name="Andreopoulos W."/>
            <person name="Labutti K."/>
            <person name="Pangilinan J."/>
            <person name="Ruiz-Duenas F.J."/>
            <person name="Barrasa J.M."/>
            <person name="Sanchez-Garcia M."/>
            <person name="Camarero S."/>
            <person name="Miyauchi S."/>
            <person name="Serrano A."/>
            <person name="Linde D."/>
            <person name="Babiker R."/>
            <person name="Drula E."/>
            <person name="Ayuso-Fernandez I."/>
            <person name="Pacheco R."/>
            <person name="Padilla G."/>
            <person name="Ferreira P."/>
            <person name="Barriuso J."/>
            <person name="Kellner H."/>
            <person name="Castanera R."/>
            <person name="Alfaro M."/>
            <person name="Ramirez L."/>
            <person name="Pisabarro A.G."/>
            <person name="Kuo A."/>
            <person name="Tritt A."/>
            <person name="Lipzen A."/>
            <person name="He G."/>
            <person name="Yan M."/>
            <person name="Ng V."/>
            <person name="Cullen D."/>
            <person name="Martin F."/>
            <person name="Rosso M.-N."/>
            <person name="Henrissat B."/>
            <person name="Hibbett D."/>
            <person name="Martinez A.T."/>
            <person name="Grigoriev I.V."/>
        </authorList>
    </citation>
    <scope>NUCLEOTIDE SEQUENCE</scope>
    <source>
        <strain evidence="3">CBS 506.95</strain>
    </source>
</reference>
<proteinExistence type="predicted"/>
<dbReference type="InterPro" id="IPR050914">
    <property type="entry name" value="snRNP_SmB/NAA38-like"/>
</dbReference>
<comment type="caution">
    <text evidence="3">The sequence shown here is derived from an EMBL/GenBank/DDBJ whole genome shotgun (WGS) entry which is preliminary data.</text>
</comment>
<feature type="compositionally biased region" description="Pro residues" evidence="1">
    <location>
        <begin position="8"/>
        <end position="24"/>
    </location>
</feature>
<dbReference type="InterPro" id="IPR001163">
    <property type="entry name" value="Sm_dom_euk/arc"/>
</dbReference>
<dbReference type="Gene3D" id="2.30.30.100">
    <property type="match status" value="1"/>
</dbReference>
<accession>A0A9P6E2W7</accession>
<sequence>MASSSSPTSPPLLPPSSPLTPGSPPELATSILYRNQYLKDDDEPAEPTQTSSAISQIKSLLQQLLRITTTDGRIFIGTFAGTDKPLNIVLINADEYRIDANGSCSEGRFVGQVMFPAKVVVKIEAPALKAKQSGVSGIVRTRDAESLYF</sequence>
<keyword evidence="4" id="KW-1185">Reference proteome</keyword>
<gene>
    <name evidence="3" type="ORF">CPB83DRAFT_823528</name>
</gene>
<organism evidence="3 4">
    <name type="scientific">Crepidotus variabilis</name>
    <dbReference type="NCBI Taxonomy" id="179855"/>
    <lineage>
        <taxon>Eukaryota</taxon>
        <taxon>Fungi</taxon>
        <taxon>Dikarya</taxon>
        <taxon>Basidiomycota</taxon>
        <taxon>Agaricomycotina</taxon>
        <taxon>Agaricomycetes</taxon>
        <taxon>Agaricomycetidae</taxon>
        <taxon>Agaricales</taxon>
        <taxon>Agaricineae</taxon>
        <taxon>Crepidotaceae</taxon>
        <taxon>Crepidotus</taxon>
    </lineage>
</organism>
<name>A0A9P6E2W7_9AGAR</name>